<keyword evidence="6 16" id="KW-0679">Respiratory chain</keyword>
<dbReference type="EMBL" id="MH322000">
    <property type="protein sequence ID" value="QAY80532.1"/>
    <property type="molecule type" value="Genomic_DNA"/>
</dbReference>
<feature type="transmembrane region" description="Helical" evidence="16">
    <location>
        <begin position="185"/>
        <end position="206"/>
    </location>
</feature>
<keyword evidence="10 16" id="KW-1133">Transmembrane helix</keyword>
<evidence type="ECO:0000256" key="2">
    <source>
        <dbReference type="ARBA" id="ARBA00009025"/>
    </source>
</evidence>
<keyword evidence="13 16" id="KW-0496">Mitochondrion</keyword>
<comment type="subcellular location">
    <subcellularLocation>
        <location evidence="1 16">Mitochondrion membrane</location>
        <topology evidence="1 16">Multi-pass membrane protein</topology>
    </subcellularLocation>
</comment>
<dbReference type="PRINTS" id="PR01437">
    <property type="entry name" value="NUOXDRDTASE4"/>
</dbReference>
<gene>
    <name evidence="18" type="primary">ND4</name>
</gene>
<evidence type="ECO:0000256" key="12">
    <source>
        <dbReference type="ARBA" id="ARBA00023075"/>
    </source>
</evidence>
<reference evidence="18" key="1">
    <citation type="journal article" date="2018" name="Mitochondrial DNA Part B Resour">
        <title>Characterization of the complete mitochondrial genome of the lung fluke, Paragonimus kellicotti.</title>
        <authorList>
            <person name="Wang T."/>
            <person name="Wang Y."/>
            <person name="Xu F."/>
            <person name="Li X."/>
            <person name="Qu R."/>
            <person name="Song L."/>
            <person name="Tang Y."/>
            <person name="Lin P."/>
        </authorList>
    </citation>
    <scope>NUCLEOTIDE SEQUENCE</scope>
</reference>
<name>A0A411D853_9TREM</name>
<evidence type="ECO:0000256" key="16">
    <source>
        <dbReference type="RuleBase" id="RU003297"/>
    </source>
</evidence>
<dbReference type="InterPro" id="IPR003918">
    <property type="entry name" value="NADH_UbQ_OxRdtase"/>
</dbReference>
<keyword evidence="11 16" id="KW-0520">NAD</keyword>
<evidence type="ECO:0000256" key="1">
    <source>
        <dbReference type="ARBA" id="ARBA00004225"/>
    </source>
</evidence>
<evidence type="ECO:0000259" key="17">
    <source>
        <dbReference type="Pfam" id="PF00361"/>
    </source>
</evidence>
<evidence type="ECO:0000256" key="3">
    <source>
        <dbReference type="ARBA" id="ARBA00012944"/>
    </source>
</evidence>
<feature type="transmembrane region" description="Helical" evidence="16">
    <location>
        <begin position="71"/>
        <end position="87"/>
    </location>
</feature>
<dbReference type="PANTHER" id="PTHR43507:SF20">
    <property type="entry name" value="NADH-UBIQUINONE OXIDOREDUCTASE CHAIN 4"/>
    <property type="match status" value="1"/>
</dbReference>
<keyword evidence="5 16" id="KW-0813">Transport</keyword>
<evidence type="ECO:0000256" key="15">
    <source>
        <dbReference type="ARBA" id="ARBA00049551"/>
    </source>
</evidence>
<comment type="catalytic activity">
    <reaction evidence="15 16">
        <text>a ubiquinone + NADH + 5 H(+)(in) = a ubiquinol + NAD(+) + 4 H(+)(out)</text>
        <dbReference type="Rhea" id="RHEA:29091"/>
        <dbReference type="Rhea" id="RHEA-COMP:9565"/>
        <dbReference type="Rhea" id="RHEA-COMP:9566"/>
        <dbReference type="ChEBI" id="CHEBI:15378"/>
        <dbReference type="ChEBI" id="CHEBI:16389"/>
        <dbReference type="ChEBI" id="CHEBI:17976"/>
        <dbReference type="ChEBI" id="CHEBI:57540"/>
        <dbReference type="ChEBI" id="CHEBI:57945"/>
        <dbReference type="EC" id="7.1.1.2"/>
    </reaction>
</comment>
<dbReference type="InterPro" id="IPR001750">
    <property type="entry name" value="ND/Mrp_TM"/>
</dbReference>
<comment type="function">
    <text evidence="16">Core subunit of the mitochondrial membrane respiratory chain NADH dehydrogenase (Complex I) which catalyzes electron transfer from NADH through the respiratory chain, using ubiquinone as an electron acceptor. Essential for the catalytic activity and assembly of complex I.</text>
</comment>
<evidence type="ECO:0000256" key="7">
    <source>
        <dbReference type="ARBA" id="ARBA00022692"/>
    </source>
</evidence>
<keyword evidence="8" id="KW-1278">Translocase</keyword>
<dbReference type="PANTHER" id="PTHR43507">
    <property type="entry name" value="NADH-UBIQUINONE OXIDOREDUCTASE CHAIN 4"/>
    <property type="match status" value="1"/>
</dbReference>
<dbReference type="GO" id="GO:0048039">
    <property type="term" value="F:ubiquinone binding"/>
    <property type="evidence" value="ECO:0007669"/>
    <property type="project" value="TreeGrafter"/>
</dbReference>
<feature type="transmembrane region" description="Helical" evidence="16">
    <location>
        <begin position="355"/>
        <end position="385"/>
    </location>
</feature>
<feature type="transmembrane region" description="Helical" evidence="16">
    <location>
        <begin position="397"/>
        <end position="418"/>
    </location>
</feature>
<evidence type="ECO:0000256" key="4">
    <source>
        <dbReference type="ARBA" id="ARBA00021006"/>
    </source>
</evidence>
<keyword evidence="9 16" id="KW-0249">Electron transport</keyword>
<sequence>MSFGKFDWTGWLIGVGIIFTLFFVSSGLSFPLTGVLVGSGFCFDVLSFYLSGLSLILAMSLVFWQGSFSSVARFMISLSLLSSLLSYCCVHSLWFWVFYEGAILPLLFLLIRESPYSERYVAAWYLLGYVVLTSLPMLLCLFYLSVEVGSFNLLYWGDCSLSGFAVVLLLSVLFITKIPLPPFHVWLPIVHAEASSPVSVCLSGYIMKLGLLGVYRFCFWLLPSHIFSVTYVGLGLMLTVLFFFSASRELDGKRWLAFMSLAHILIPAVCLCVSSFDSLGVSFLYCLGHGASAGATFLFLWLIYEVSGSRNWAVLKFGLSGSLLMRFLVGACLCTVASLPPTVQFFCEVHTLWEAGPITACFVFGLFCYLFCGGLVPMFVLSGLLTRHYSIGLGPGVVFMGLFSVFFLLMWSFILFLVS</sequence>
<feature type="transmembrane region" description="Helical" evidence="16">
    <location>
        <begin position="45"/>
        <end position="64"/>
    </location>
</feature>
<keyword evidence="14 16" id="KW-0472">Membrane</keyword>
<dbReference type="EC" id="7.1.1.2" evidence="3 16"/>
<feature type="transmembrane region" description="Helical" evidence="16">
    <location>
        <begin position="256"/>
        <end position="276"/>
    </location>
</feature>
<feature type="transmembrane region" description="Helical" evidence="16">
    <location>
        <begin position="123"/>
        <end position="146"/>
    </location>
</feature>
<evidence type="ECO:0000313" key="18">
    <source>
        <dbReference type="EMBL" id="QAY80532.1"/>
    </source>
</evidence>
<feature type="transmembrane region" description="Helical" evidence="16">
    <location>
        <begin position="323"/>
        <end position="343"/>
    </location>
</feature>
<dbReference type="AlphaFoldDB" id="A0A411D853"/>
<evidence type="ECO:0000256" key="6">
    <source>
        <dbReference type="ARBA" id="ARBA00022660"/>
    </source>
</evidence>
<proteinExistence type="inferred from homology"/>
<evidence type="ECO:0000256" key="11">
    <source>
        <dbReference type="ARBA" id="ARBA00023027"/>
    </source>
</evidence>
<dbReference type="Pfam" id="PF00361">
    <property type="entry name" value="Proton_antipo_M"/>
    <property type="match status" value="1"/>
</dbReference>
<evidence type="ECO:0000256" key="5">
    <source>
        <dbReference type="ARBA" id="ARBA00022448"/>
    </source>
</evidence>
<evidence type="ECO:0000256" key="9">
    <source>
        <dbReference type="ARBA" id="ARBA00022982"/>
    </source>
</evidence>
<comment type="similarity">
    <text evidence="2 16">Belongs to the complex I subunit 4 family.</text>
</comment>
<dbReference type="GO" id="GO:0031966">
    <property type="term" value="C:mitochondrial membrane"/>
    <property type="evidence" value="ECO:0007669"/>
    <property type="project" value="UniProtKB-SubCell"/>
</dbReference>
<protein>
    <recommendedName>
        <fullName evidence="4 16">NADH-ubiquinone oxidoreductase chain 4</fullName>
        <ecNumber evidence="3 16">7.1.1.2</ecNumber>
    </recommendedName>
</protein>
<evidence type="ECO:0000256" key="10">
    <source>
        <dbReference type="ARBA" id="ARBA00022989"/>
    </source>
</evidence>
<evidence type="ECO:0000256" key="14">
    <source>
        <dbReference type="ARBA" id="ARBA00023136"/>
    </source>
</evidence>
<feature type="transmembrane region" description="Helical" evidence="16">
    <location>
        <begin position="152"/>
        <end position="173"/>
    </location>
</feature>
<feature type="transmembrane region" description="Helical" evidence="16">
    <location>
        <begin position="12"/>
        <end position="33"/>
    </location>
</feature>
<feature type="transmembrane region" description="Helical" evidence="16">
    <location>
        <begin position="282"/>
        <end position="303"/>
    </location>
</feature>
<accession>A0A411D853</accession>
<keyword evidence="7 16" id="KW-0812">Transmembrane</keyword>
<organism evidence="18">
    <name type="scientific">Paragonimus kellicotti</name>
    <dbReference type="NCBI Taxonomy" id="100269"/>
    <lineage>
        <taxon>Eukaryota</taxon>
        <taxon>Metazoa</taxon>
        <taxon>Spiralia</taxon>
        <taxon>Lophotrochozoa</taxon>
        <taxon>Platyhelminthes</taxon>
        <taxon>Trematoda</taxon>
        <taxon>Digenea</taxon>
        <taxon>Plagiorchiida</taxon>
        <taxon>Troglotremata</taxon>
        <taxon>Troglotrematidae</taxon>
        <taxon>Paragonimus</taxon>
    </lineage>
</organism>
<dbReference type="GO" id="GO:0008137">
    <property type="term" value="F:NADH dehydrogenase (ubiquinone) activity"/>
    <property type="evidence" value="ECO:0007669"/>
    <property type="project" value="UniProtKB-UniRule"/>
</dbReference>
<dbReference type="GO" id="GO:0042773">
    <property type="term" value="P:ATP synthesis coupled electron transport"/>
    <property type="evidence" value="ECO:0007669"/>
    <property type="project" value="InterPro"/>
</dbReference>
<geneLocation type="mitochondrion" evidence="18"/>
<evidence type="ECO:0000256" key="8">
    <source>
        <dbReference type="ARBA" id="ARBA00022967"/>
    </source>
</evidence>
<feature type="transmembrane region" description="Helical" evidence="16">
    <location>
        <begin position="226"/>
        <end position="244"/>
    </location>
</feature>
<evidence type="ECO:0000256" key="13">
    <source>
        <dbReference type="ARBA" id="ARBA00023128"/>
    </source>
</evidence>
<dbReference type="GO" id="GO:0015990">
    <property type="term" value="P:electron transport coupled proton transport"/>
    <property type="evidence" value="ECO:0007669"/>
    <property type="project" value="TreeGrafter"/>
</dbReference>
<dbReference type="GO" id="GO:0003954">
    <property type="term" value="F:NADH dehydrogenase activity"/>
    <property type="evidence" value="ECO:0007669"/>
    <property type="project" value="TreeGrafter"/>
</dbReference>
<feature type="domain" description="NADH:quinone oxidoreductase/Mrp antiporter transmembrane" evidence="17">
    <location>
        <begin position="93"/>
        <end position="359"/>
    </location>
</feature>
<keyword evidence="12 16" id="KW-0830">Ubiquinone</keyword>